<evidence type="ECO:0000313" key="1">
    <source>
        <dbReference type="EMBL" id="EEC02635.1"/>
    </source>
</evidence>
<protein>
    <submittedName>
        <fullName evidence="1 2">Uncharacterized protein</fullName>
    </submittedName>
</protein>
<organism>
    <name type="scientific">Ixodes scapularis</name>
    <name type="common">Black-legged tick</name>
    <name type="synonym">Deer tick</name>
    <dbReference type="NCBI Taxonomy" id="6945"/>
    <lineage>
        <taxon>Eukaryota</taxon>
        <taxon>Metazoa</taxon>
        <taxon>Ecdysozoa</taxon>
        <taxon>Arthropoda</taxon>
        <taxon>Chelicerata</taxon>
        <taxon>Arachnida</taxon>
        <taxon>Acari</taxon>
        <taxon>Parasitiformes</taxon>
        <taxon>Ixodida</taxon>
        <taxon>Ixodoidea</taxon>
        <taxon>Ixodidae</taxon>
        <taxon>Ixodinae</taxon>
        <taxon>Ixodes</taxon>
    </lineage>
</organism>
<dbReference type="EnsemblMetazoa" id="ISCW002584-RA">
    <property type="protein sequence ID" value="ISCW002584-PA"/>
    <property type="gene ID" value="ISCW002584"/>
</dbReference>
<reference evidence="2" key="2">
    <citation type="submission" date="2020-05" db="UniProtKB">
        <authorList>
            <consortium name="EnsemblMetazoa"/>
        </authorList>
    </citation>
    <scope>IDENTIFICATION</scope>
    <source>
        <strain evidence="2">wikel</strain>
    </source>
</reference>
<evidence type="ECO:0000313" key="2">
    <source>
        <dbReference type="EnsemblMetazoa" id="ISCW002584-PA"/>
    </source>
</evidence>
<dbReference type="EMBL" id="ABJB010800953">
    <property type="status" value="NOT_ANNOTATED_CDS"/>
    <property type="molecule type" value="Genomic_DNA"/>
</dbReference>
<dbReference type="Proteomes" id="UP000001555">
    <property type="component" value="Unassembled WGS sequence"/>
</dbReference>
<dbReference type="InParanoid" id="B7P7R3"/>
<keyword evidence="3" id="KW-1185">Reference proteome</keyword>
<dbReference type="VEuPathDB" id="VectorBase:ISCI002584"/>
<sequence length="86" mass="9152">MASGSLANGPLLAVEPGPMHMAPPMMHHGVGLMPPPVSATSTHVQQTQGSQGYPQLGAYAGYNGYRRVVASVYRCVRARASTAWWK</sequence>
<dbReference type="VEuPathDB" id="VectorBase:ISCW002584"/>
<dbReference type="HOGENOM" id="CLU_2500400_0_0_1"/>
<accession>B7P7R3</accession>
<proteinExistence type="predicted"/>
<gene>
    <name evidence="1" type="ORF">IscW_ISCW002584</name>
</gene>
<reference evidence="1 3" key="1">
    <citation type="submission" date="2008-03" db="EMBL/GenBank/DDBJ databases">
        <title>Annotation of Ixodes scapularis.</title>
        <authorList>
            <consortium name="Ixodes scapularis Genome Project Consortium"/>
            <person name="Caler E."/>
            <person name="Hannick L.I."/>
            <person name="Bidwell S."/>
            <person name="Joardar V."/>
            <person name="Thiagarajan M."/>
            <person name="Amedeo P."/>
            <person name="Galinsky K.J."/>
            <person name="Schobel S."/>
            <person name="Inman J."/>
            <person name="Hostetler J."/>
            <person name="Miller J."/>
            <person name="Hammond M."/>
            <person name="Megy K."/>
            <person name="Lawson D."/>
            <person name="Kodira C."/>
            <person name="Sutton G."/>
            <person name="Meyer J."/>
            <person name="Hill C.A."/>
            <person name="Birren B."/>
            <person name="Nene V."/>
            <person name="Collins F."/>
            <person name="Alarcon-Chaidez F."/>
            <person name="Wikel S."/>
            <person name="Strausberg R."/>
        </authorList>
    </citation>
    <scope>NUCLEOTIDE SEQUENCE [LARGE SCALE GENOMIC DNA]</scope>
    <source>
        <strain evidence="3">Wikel</strain>
        <strain evidence="1">Wikel colony</strain>
    </source>
</reference>
<dbReference type="PaxDb" id="6945-B7P7R3"/>
<evidence type="ECO:0000313" key="3">
    <source>
        <dbReference type="Proteomes" id="UP000001555"/>
    </source>
</evidence>
<dbReference type="AlphaFoldDB" id="B7P7R3"/>
<dbReference type="EMBL" id="DS652957">
    <property type="protein sequence ID" value="EEC02635.1"/>
    <property type="molecule type" value="Genomic_DNA"/>
</dbReference>
<name>B7P7R3_IXOSC</name>